<evidence type="ECO:0000256" key="3">
    <source>
        <dbReference type="ARBA" id="ARBA00023054"/>
    </source>
</evidence>
<dbReference type="InterPro" id="IPR001680">
    <property type="entry name" value="WD40_rpt"/>
</dbReference>
<dbReference type="Gene3D" id="2.130.10.10">
    <property type="entry name" value="YVTN repeat-like/Quinoprotein amine dehydrogenase"/>
    <property type="match status" value="3"/>
</dbReference>
<feature type="repeat" description="WD" evidence="7">
    <location>
        <begin position="942"/>
        <end position="983"/>
    </location>
</feature>
<evidence type="ECO:0000259" key="9">
    <source>
        <dbReference type="PROSITE" id="PS50837"/>
    </source>
</evidence>
<organism evidence="10 11">
    <name type="scientific">Canariomyces notabilis</name>
    <dbReference type="NCBI Taxonomy" id="2074819"/>
    <lineage>
        <taxon>Eukaryota</taxon>
        <taxon>Fungi</taxon>
        <taxon>Dikarya</taxon>
        <taxon>Ascomycota</taxon>
        <taxon>Pezizomycotina</taxon>
        <taxon>Sordariomycetes</taxon>
        <taxon>Sordariomycetidae</taxon>
        <taxon>Sordariales</taxon>
        <taxon>Chaetomiaceae</taxon>
        <taxon>Canariomyces</taxon>
    </lineage>
</organism>
<keyword evidence="11" id="KW-1185">Reference proteome</keyword>
<evidence type="ECO:0000256" key="8">
    <source>
        <dbReference type="SAM" id="MobiDB-lite"/>
    </source>
</evidence>
<feature type="domain" description="NACHT" evidence="9">
    <location>
        <begin position="446"/>
        <end position="593"/>
    </location>
</feature>
<evidence type="ECO:0000256" key="7">
    <source>
        <dbReference type="PROSITE-ProRule" id="PRU00221"/>
    </source>
</evidence>
<dbReference type="PANTHER" id="PTHR22847">
    <property type="entry name" value="WD40 REPEAT PROTEIN"/>
    <property type="match status" value="1"/>
</dbReference>
<evidence type="ECO:0000313" key="11">
    <source>
        <dbReference type="Proteomes" id="UP001302812"/>
    </source>
</evidence>
<evidence type="ECO:0000313" key="10">
    <source>
        <dbReference type="EMBL" id="KAK4108554.1"/>
    </source>
</evidence>
<dbReference type="EMBL" id="MU853362">
    <property type="protein sequence ID" value="KAK4108554.1"/>
    <property type="molecule type" value="Genomic_DNA"/>
</dbReference>
<dbReference type="Pfam" id="PF17100">
    <property type="entry name" value="NACHT_N"/>
    <property type="match status" value="1"/>
</dbReference>
<feature type="compositionally biased region" description="Low complexity" evidence="8">
    <location>
        <begin position="23"/>
        <end position="35"/>
    </location>
</feature>
<dbReference type="InterPro" id="IPR019775">
    <property type="entry name" value="WD40_repeat_CS"/>
</dbReference>
<keyword evidence="3" id="KW-0175">Coiled coil</keyword>
<dbReference type="Pfam" id="PF24883">
    <property type="entry name" value="NPHP3_N"/>
    <property type="match status" value="1"/>
</dbReference>
<feature type="repeat" description="WD" evidence="7">
    <location>
        <begin position="1026"/>
        <end position="1067"/>
    </location>
</feature>
<dbReference type="InterPro" id="IPR031359">
    <property type="entry name" value="NACHT_N"/>
</dbReference>
<dbReference type="InterPro" id="IPR036322">
    <property type="entry name" value="WD40_repeat_dom_sf"/>
</dbReference>
<dbReference type="Pfam" id="PF00400">
    <property type="entry name" value="WD40"/>
    <property type="match status" value="6"/>
</dbReference>
<comment type="function">
    <text evidence="6">Involved in mitochondrial fission. Acts as an adapter protein required to form mitochondrial fission complexes. Formation of these complexes is required to promote constriction and fission of the mitochondrial compartment at a late step in mitochondrial division.</text>
</comment>
<keyword evidence="1 7" id="KW-0853">WD repeat</keyword>
<evidence type="ECO:0000256" key="4">
    <source>
        <dbReference type="ARBA" id="ARBA00038415"/>
    </source>
</evidence>
<evidence type="ECO:0000256" key="1">
    <source>
        <dbReference type="ARBA" id="ARBA00022574"/>
    </source>
</evidence>
<comment type="caution">
    <text evidence="10">The sequence shown here is derived from an EMBL/GenBank/DDBJ whole genome shotgun (WGS) entry which is preliminary data.</text>
</comment>
<dbReference type="SUPFAM" id="SSF50978">
    <property type="entry name" value="WD40 repeat-like"/>
    <property type="match status" value="1"/>
</dbReference>
<proteinExistence type="inferred from homology"/>
<evidence type="ECO:0000256" key="5">
    <source>
        <dbReference type="ARBA" id="ARBA00039789"/>
    </source>
</evidence>
<sequence>MSEKGFRKSLQGGLARVFRRRIASPAPSRASSTTTVQSFEPQDRHSTTETPSHDAANSSTDLDPSSADATAVRATTEEAKETKASATASHVLSPAFPVEPLTGEPPALECEGQQPPARSVSQTLWNAAYDSLEEDADTAELVRSYEKTLMVALDIDSSTDLSAEFKDPIQRQARMRELVEKGQARISTPSSITKGVGDVAQFILSAKPIIDAAIQNIPQAMLPWAGVCVGLQILLNPAKATRSNLAGIVHVVSRMDWYCALSEHLLKKDHIDESLESILPLLQARVIALYKAILLYQMKSVCSYYRHQGLVFLRALANWDDWDGYFDAVRDAENSLLDDWGQFDSIKAGSFRRELIDRAKRIEELLESIGQDIRDFIALQKEMRRDDEDAQCLRDLFVVDPQDDIKKIEQKKDALLDEAYMWILDTEAYAAFTNWSEHGSALSSCRLLWVKGHAGTGKTMLLIGIIRELLSRSAKLAPYVSHFFCQGTESALNSATATLRSLIWLLLVQQPHLISHLRSKHKIAGPSLFQGDSAFIALSSVFESMLKDPDLSPVYFVIDALDECEHGLGDLIKLITSSLSFSDKVKWLVSSRPTVELKTPVTAGSLVELDPQKLEGPVNAYIDHKLSILKTREGYDEGILAKVAVEVRQRAENTFLWVALVFKELDAEDGTLNHVHGMYAVEIIKEIPSGLSKLYNHMMAKIEKGVRKDPEYCKGVLAVATLALRPLSLSELPVLAALPTNMDPRTIVRKCGSFLTTREETVYLIHQSAKDYLDENYTSSLQPAGVAQGHADISRRSIAAMSLILKQNIYNLDFGFKPEGLRAPQPDPLAPIRYSCVFWVDHILNDESSECKRELMDNGAVLKFLKERFLNWIESLSLLGNFSDGVLSIEKLLHTVRTYGSALVFSPPRSEVKRAQWKERLPFIKTIAGYKDHWNLLSLLPGADDRDEVRGLAFSPDGKTLVSISNDSSARLWDVARGAHRQTLEGHSDHINAVAFSPDGKTLASASDDGTVRLWYVVTGAHRHPLEGHSDRITAVAFSPDGKTLVSASDDCTVRLWDVVTGAHRHTLGEHSDRITAVAFSLDGKTLASASKDGTVRLWDVARGAHRQTLKGHSDRITAVAFSPDGKTLASASDDGTVRLWDVAMGTHQQTLEGRSKWVLAIAFSPDGKTLASVSFPDRTVRLWDVATGLYRHNIQPHGRRFPHAISDLTFSEDGQYLRTNTGAVRFLSTSVSPNKNLQDHSPLLFDGEWITRDQKGVLWVPSDYPDTSVALHGNTLVLVDQFGGLIFLQFDFS</sequence>
<dbReference type="PROSITE" id="PS50837">
    <property type="entry name" value="NACHT"/>
    <property type="match status" value="1"/>
</dbReference>
<dbReference type="PROSITE" id="PS50082">
    <property type="entry name" value="WD_REPEATS_2"/>
    <property type="match status" value="6"/>
</dbReference>
<dbReference type="PROSITE" id="PS50294">
    <property type="entry name" value="WD_REPEATS_REGION"/>
    <property type="match status" value="5"/>
</dbReference>
<feature type="repeat" description="WD" evidence="7">
    <location>
        <begin position="984"/>
        <end position="1015"/>
    </location>
</feature>
<dbReference type="InterPro" id="IPR020472">
    <property type="entry name" value="WD40_PAC1"/>
</dbReference>
<dbReference type="InterPro" id="IPR007111">
    <property type="entry name" value="NACHT_NTPase"/>
</dbReference>
<comment type="similarity">
    <text evidence="4">Belongs to the WD repeat MDV1/CAF4 family.</text>
</comment>
<name>A0AAN6T924_9PEZI</name>
<dbReference type="InterPro" id="IPR027417">
    <property type="entry name" value="P-loop_NTPase"/>
</dbReference>
<feature type="repeat" description="WD" evidence="7">
    <location>
        <begin position="1110"/>
        <end position="1151"/>
    </location>
</feature>
<feature type="region of interest" description="Disordered" evidence="8">
    <location>
        <begin position="1"/>
        <end position="91"/>
    </location>
</feature>
<feature type="repeat" description="WD" evidence="7">
    <location>
        <begin position="1068"/>
        <end position="1109"/>
    </location>
</feature>
<gene>
    <name evidence="10" type="ORF">N656DRAFT_717908</name>
</gene>
<dbReference type="SMART" id="SM00320">
    <property type="entry name" value="WD40"/>
    <property type="match status" value="6"/>
</dbReference>
<evidence type="ECO:0000256" key="6">
    <source>
        <dbReference type="ARBA" id="ARBA00043913"/>
    </source>
</evidence>
<dbReference type="InterPro" id="IPR015943">
    <property type="entry name" value="WD40/YVTN_repeat-like_dom_sf"/>
</dbReference>
<dbReference type="PANTHER" id="PTHR22847:SF637">
    <property type="entry name" value="WD REPEAT DOMAIN 5B"/>
    <property type="match status" value="1"/>
</dbReference>
<evidence type="ECO:0000256" key="2">
    <source>
        <dbReference type="ARBA" id="ARBA00022737"/>
    </source>
</evidence>
<dbReference type="Gene3D" id="3.40.50.300">
    <property type="entry name" value="P-loop containing nucleotide triphosphate hydrolases"/>
    <property type="match status" value="1"/>
</dbReference>
<dbReference type="PRINTS" id="PR00320">
    <property type="entry name" value="GPROTEINBRPT"/>
</dbReference>
<feature type="repeat" description="WD" evidence="7">
    <location>
        <begin position="1152"/>
        <end position="1194"/>
    </location>
</feature>
<keyword evidence="2" id="KW-0677">Repeat</keyword>
<dbReference type="PROSITE" id="PS00678">
    <property type="entry name" value="WD_REPEATS_1"/>
    <property type="match status" value="4"/>
</dbReference>
<dbReference type="Proteomes" id="UP001302812">
    <property type="component" value="Unassembled WGS sequence"/>
</dbReference>
<reference evidence="10" key="1">
    <citation type="journal article" date="2023" name="Mol. Phylogenet. Evol.">
        <title>Genome-scale phylogeny and comparative genomics of the fungal order Sordariales.</title>
        <authorList>
            <person name="Hensen N."/>
            <person name="Bonometti L."/>
            <person name="Westerberg I."/>
            <person name="Brannstrom I.O."/>
            <person name="Guillou S."/>
            <person name="Cros-Aarteil S."/>
            <person name="Calhoun S."/>
            <person name="Haridas S."/>
            <person name="Kuo A."/>
            <person name="Mondo S."/>
            <person name="Pangilinan J."/>
            <person name="Riley R."/>
            <person name="LaButti K."/>
            <person name="Andreopoulos B."/>
            <person name="Lipzen A."/>
            <person name="Chen C."/>
            <person name="Yan M."/>
            <person name="Daum C."/>
            <person name="Ng V."/>
            <person name="Clum A."/>
            <person name="Steindorff A."/>
            <person name="Ohm R.A."/>
            <person name="Martin F."/>
            <person name="Silar P."/>
            <person name="Natvig D.O."/>
            <person name="Lalanne C."/>
            <person name="Gautier V."/>
            <person name="Ament-Velasquez S.L."/>
            <person name="Kruys A."/>
            <person name="Hutchinson M.I."/>
            <person name="Powell A.J."/>
            <person name="Barry K."/>
            <person name="Miller A.N."/>
            <person name="Grigoriev I.V."/>
            <person name="Debuchy R."/>
            <person name="Gladieux P."/>
            <person name="Hiltunen Thoren M."/>
            <person name="Johannesson H."/>
        </authorList>
    </citation>
    <scope>NUCLEOTIDE SEQUENCE</scope>
    <source>
        <strain evidence="10">CBS 508.74</strain>
    </source>
</reference>
<accession>A0AAN6T924</accession>
<dbReference type="GO" id="GO:1990234">
    <property type="term" value="C:transferase complex"/>
    <property type="evidence" value="ECO:0007669"/>
    <property type="project" value="UniProtKB-ARBA"/>
</dbReference>
<dbReference type="RefSeq" id="XP_064666124.1">
    <property type="nucleotide sequence ID" value="XM_064812236.1"/>
</dbReference>
<dbReference type="GeneID" id="89936361"/>
<protein>
    <recommendedName>
        <fullName evidence="5">Mitochondrial division protein 1</fullName>
    </recommendedName>
</protein>
<reference evidence="10" key="2">
    <citation type="submission" date="2023-05" db="EMBL/GenBank/DDBJ databases">
        <authorList>
            <consortium name="Lawrence Berkeley National Laboratory"/>
            <person name="Steindorff A."/>
            <person name="Hensen N."/>
            <person name="Bonometti L."/>
            <person name="Westerberg I."/>
            <person name="Brannstrom I.O."/>
            <person name="Guillou S."/>
            <person name="Cros-Aarteil S."/>
            <person name="Calhoun S."/>
            <person name="Haridas S."/>
            <person name="Kuo A."/>
            <person name="Mondo S."/>
            <person name="Pangilinan J."/>
            <person name="Riley R."/>
            <person name="Labutti K."/>
            <person name="Andreopoulos B."/>
            <person name="Lipzen A."/>
            <person name="Chen C."/>
            <person name="Yanf M."/>
            <person name="Daum C."/>
            <person name="Ng V."/>
            <person name="Clum A."/>
            <person name="Ohm R."/>
            <person name="Martin F."/>
            <person name="Silar P."/>
            <person name="Natvig D."/>
            <person name="Lalanne C."/>
            <person name="Gautier V."/>
            <person name="Ament-Velasquez S.L."/>
            <person name="Kruys A."/>
            <person name="Hutchinson M.I."/>
            <person name="Powell A.J."/>
            <person name="Barry K."/>
            <person name="Miller A.N."/>
            <person name="Grigoriev I.V."/>
            <person name="Debuchy R."/>
            <person name="Gladieux P."/>
            <person name="Thoren M.H."/>
            <person name="Johannesson H."/>
        </authorList>
    </citation>
    <scope>NUCLEOTIDE SEQUENCE</scope>
    <source>
        <strain evidence="10">CBS 508.74</strain>
    </source>
</reference>
<dbReference type="CDD" id="cd00200">
    <property type="entry name" value="WD40"/>
    <property type="match status" value="1"/>
</dbReference>
<dbReference type="FunFam" id="3.40.50.300:FF:001638">
    <property type="entry name" value="NACHT and WD40 domain protein"/>
    <property type="match status" value="1"/>
</dbReference>
<dbReference type="InterPro" id="IPR056884">
    <property type="entry name" value="NPHP3-like_N"/>
</dbReference>